<dbReference type="InterPro" id="IPR012337">
    <property type="entry name" value="RNaseH-like_sf"/>
</dbReference>
<dbReference type="eggNOG" id="COG2801">
    <property type="taxonomic scope" value="Bacteria"/>
</dbReference>
<gene>
    <name evidence="2" type="ordered locus">TREPR_3890</name>
</gene>
<dbReference type="EMBL" id="CP001843">
    <property type="protein sequence ID" value="AEF83803.1"/>
    <property type="molecule type" value="Genomic_DNA"/>
</dbReference>
<dbReference type="InterPro" id="IPR001584">
    <property type="entry name" value="Integrase_cat-core"/>
</dbReference>
<organism evidence="2 3">
    <name type="scientific">Treponema primitia (strain ATCC BAA-887 / DSM 12427 / ZAS-2)</name>
    <dbReference type="NCBI Taxonomy" id="545694"/>
    <lineage>
        <taxon>Bacteria</taxon>
        <taxon>Pseudomonadati</taxon>
        <taxon>Spirochaetota</taxon>
        <taxon>Spirochaetia</taxon>
        <taxon>Spirochaetales</taxon>
        <taxon>Treponemataceae</taxon>
        <taxon>Treponema</taxon>
    </lineage>
</organism>
<sequence>MGFTMAEKKKITAEYAPRYRQAKKAEINLLDEYLRLTGSKSRKYAIFKLNRVGKTQLRSIGGETLNVNVVEKSRKKRVYKPYYDEEVANMLLFLWRTFNWQCRKLFAPFLQQNLDIIRQVEPYAMSDLVAAKLKKISPRTIDRLLKKPKQQMKIHGTSGTKPVRLLHRAIPIVTWFDYAKRSSGFFQIDLVQHDGGNPSGEFCYTLTMTDVKTGWTVHFALRNKAALWVKEALQMARITLPMGLKGIHSDTGSEFINEPVDKWCQAHGVEFTRGRPTHKNDNCYVEQKNYATVRKIIGYARYEGDEGVAALQAVYSAYDPLLNLYYPCMKQISCERVGAKKKRHYDAAKTPFQRLLEQPFQEALEEIRVKQEALKLRGTIPIVAQRDLMDKALDHLLNSAHDVPAIAPRRGAQRHG</sequence>
<reference evidence="3" key="1">
    <citation type="submission" date="2009-12" db="EMBL/GenBank/DDBJ databases">
        <title>Complete sequence of Treponema primitia strain ZAS-2.</title>
        <authorList>
            <person name="Tetu S.G."/>
            <person name="Matson E."/>
            <person name="Ren Q."/>
            <person name="Seshadri R."/>
            <person name="Elbourne L."/>
            <person name="Hassan K.A."/>
            <person name="Durkin A."/>
            <person name="Radune D."/>
            <person name="Mohamoud Y."/>
            <person name="Shay R."/>
            <person name="Jin S."/>
            <person name="Zhang X."/>
            <person name="Lucey K."/>
            <person name="Ballor N.R."/>
            <person name="Ottesen E."/>
            <person name="Rosenthal R."/>
            <person name="Allen A."/>
            <person name="Leadbetter J.R."/>
            <person name="Paulsen I.T."/>
        </authorList>
    </citation>
    <scope>NUCLEOTIDE SEQUENCE [LARGE SCALE GENOMIC DNA]</scope>
    <source>
        <strain evidence="3">ATCC BAA-887 / DSM 12427 / ZAS-2</strain>
    </source>
</reference>
<protein>
    <submittedName>
        <fullName evidence="2">Integrase domain protein</fullName>
    </submittedName>
</protein>
<dbReference type="SUPFAM" id="SSF53098">
    <property type="entry name" value="Ribonuclease H-like"/>
    <property type="match status" value="1"/>
</dbReference>
<evidence type="ECO:0000313" key="2">
    <source>
        <dbReference type="EMBL" id="AEF83803.1"/>
    </source>
</evidence>
<dbReference type="KEGG" id="tpi:TREPR_3890"/>
<reference evidence="2 3" key="2">
    <citation type="journal article" date="2011" name="ISME J.">
        <title>RNA-seq reveals cooperative metabolic interactions between two termite-gut spirochete species in co-culture.</title>
        <authorList>
            <person name="Rosenthal A.Z."/>
            <person name="Matson E.G."/>
            <person name="Eldar A."/>
            <person name="Leadbetter J.R."/>
        </authorList>
    </citation>
    <scope>NUCLEOTIDE SEQUENCE [LARGE SCALE GENOMIC DNA]</scope>
    <source>
        <strain evidence="3">ATCC BAA-887 / DSM 12427 / ZAS-2</strain>
    </source>
</reference>
<dbReference type="Gene3D" id="3.30.420.10">
    <property type="entry name" value="Ribonuclease H-like superfamily/Ribonuclease H"/>
    <property type="match status" value="1"/>
</dbReference>
<proteinExistence type="predicted"/>
<name>F5YP08_TREPZ</name>
<evidence type="ECO:0000259" key="1">
    <source>
        <dbReference type="PROSITE" id="PS50994"/>
    </source>
</evidence>
<dbReference type="OrthoDB" id="2370461at2"/>
<feature type="domain" description="Integrase catalytic" evidence="1">
    <location>
        <begin position="167"/>
        <end position="359"/>
    </location>
</feature>
<dbReference type="InterPro" id="IPR036397">
    <property type="entry name" value="RNaseH_sf"/>
</dbReference>
<dbReference type="PROSITE" id="PS50994">
    <property type="entry name" value="INTEGRASE"/>
    <property type="match status" value="1"/>
</dbReference>
<dbReference type="GO" id="GO:0003676">
    <property type="term" value="F:nucleic acid binding"/>
    <property type="evidence" value="ECO:0007669"/>
    <property type="project" value="InterPro"/>
</dbReference>
<keyword evidence="3" id="KW-1185">Reference proteome</keyword>
<dbReference type="Proteomes" id="UP000009223">
    <property type="component" value="Chromosome"/>
</dbReference>
<dbReference type="AlphaFoldDB" id="F5YP08"/>
<dbReference type="Pfam" id="PF00665">
    <property type="entry name" value="rve"/>
    <property type="match status" value="1"/>
</dbReference>
<accession>F5YP08</accession>
<dbReference type="HOGENOM" id="CLU_029113_0_0_12"/>
<dbReference type="GO" id="GO:0015074">
    <property type="term" value="P:DNA integration"/>
    <property type="evidence" value="ECO:0007669"/>
    <property type="project" value="InterPro"/>
</dbReference>
<evidence type="ECO:0000313" key="3">
    <source>
        <dbReference type="Proteomes" id="UP000009223"/>
    </source>
</evidence>